<dbReference type="Gene3D" id="1.10.10.60">
    <property type="entry name" value="Homeodomain-like"/>
    <property type="match status" value="2"/>
</dbReference>
<keyword evidence="2" id="KW-0238">DNA-binding</keyword>
<evidence type="ECO:0000256" key="2">
    <source>
        <dbReference type="ARBA" id="ARBA00023125"/>
    </source>
</evidence>
<evidence type="ECO:0000259" key="4">
    <source>
        <dbReference type="PROSITE" id="PS01124"/>
    </source>
</evidence>
<gene>
    <name evidence="5" type="ORF">DWY99_07010</name>
</gene>
<sequence length="305" mass="35163">MGTILDFERIGILLNSFSVISGFCADMLDRNYFGQCIHFGGLYPFCELVHSTAEGYRRCLASDRGGCTSARLCGQDYYVYRCHIGLTEMCFPVVYNGEPCGYIIFGSMLTDEDPEDIRRVILERCADFMPQRDKEKWRAALEAIPTVSADRREAGARVMLSCIETITAKYIRIQDDPIWERIDGYIDEHIHDRITVENISAEIFISPSTIYHRTKQNTGMSLSNYVARRKMIKASEYLYLTDYKINYISTLLGIDDYNYFSRLFRRIFGMSPTQYRSANIHRLGLDPSRYRPSPSISVSEHPKKL</sequence>
<evidence type="ECO:0000313" key="6">
    <source>
        <dbReference type="Proteomes" id="UP000284751"/>
    </source>
</evidence>
<dbReference type="Pfam" id="PF10114">
    <property type="entry name" value="PocR"/>
    <property type="match status" value="1"/>
</dbReference>
<dbReference type="SMART" id="SM00342">
    <property type="entry name" value="HTH_ARAC"/>
    <property type="match status" value="1"/>
</dbReference>
<dbReference type="InterPro" id="IPR018060">
    <property type="entry name" value="HTH_AraC"/>
</dbReference>
<dbReference type="PANTHER" id="PTHR43280">
    <property type="entry name" value="ARAC-FAMILY TRANSCRIPTIONAL REGULATOR"/>
    <property type="match status" value="1"/>
</dbReference>
<dbReference type="AlphaFoldDB" id="A0A412AXF4"/>
<dbReference type="EMBL" id="QRTC01000023">
    <property type="protein sequence ID" value="RGQ40880.1"/>
    <property type="molecule type" value="Genomic_DNA"/>
</dbReference>
<feature type="domain" description="HTH araC/xylS-type" evidence="4">
    <location>
        <begin position="180"/>
        <end position="278"/>
    </location>
</feature>
<dbReference type="PANTHER" id="PTHR43280:SF10">
    <property type="entry name" value="REGULATORY PROTEIN POCR"/>
    <property type="match status" value="1"/>
</dbReference>
<dbReference type="PROSITE" id="PS00041">
    <property type="entry name" value="HTH_ARAC_FAMILY_1"/>
    <property type="match status" value="1"/>
</dbReference>
<dbReference type="GO" id="GO:0043565">
    <property type="term" value="F:sequence-specific DNA binding"/>
    <property type="evidence" value="ECO:0007669"/>
    <property type="project" value="InterPro"/>
</dbReference>
<proteinExistence type="predicted"/>
<dbReference type="Proteomes" id="UP000284751">
    <property type="component" value="Unassembled WGS sequence"/>
</dbReference>
<dbReference type="InterPro" id="IPR018062">
    <property type="entry name" value="HTH_AraC-typ_CS"/>
</dbReference>
<dbReference type="InterPro" id="IPR009057">
    <property type="entry name" value="Homeodomain-like_sf"/>
</dbReference>
<evidence type="ECO:0000313" key="5">
    <source>
        <dbReference type="EMBL" id="RGQ40880.1"/>
    </source>
</evidence>
<dbReference type="PRINTS" id="PR00032">
    <property type="entry name" value="HTHARAC"/>
</dbReference>
<evidence type="ECO:0000256" key="1">
    <source>
        <dbReference type="ARBA" id="ARBA00023015"/>
    </source>
</evidence>
<protein>
    <submittedName>
        <fullName evidence="5">AraC family transcriptional regulator</fullName>
    </submittedName>
</protein>
<name>A0A412AXF4_9FIRM</name>
<dbReference type="GO" id="GO:0003700">
    <property type="term" value="F:DNA-binding transcription factor activity"/>
    <property type="evidence" value="ECO:0007669"/>
    <property type="project" value="InterPro"/>
</dbReference>
<evidence type="ECO:0000256" key="3">
    <source>
        <dbReference type="ARBA" id="ARBA00023163"/>
    </source>
</evidence>
<keyword evidence="3" id="KW-0804">Transcription</keyword>
<dbReference type="InterPro" id="IPR020449">
    <property type="entry name" value="Tscrpt_reg_AraC-type_HTH"/>
</dbReference>
<reference evidence="5 6" key="1">
    <citation type="submission" date="2018-08" db="EMBL/GenBank/DDBJ databases">
        <title>A genome reference for cultivated species of the human gut microbiota.</title>
        <authorList>
            <person name="Zou Y."/>
            <person name="Xue W."/>
            <person name="Luo G."/>
        </authorList>
    </citation>
    <scope>NUCLEOTIDE SEQUENCE [LARGE SCALE GENOMIC DNA]</scope>
    <source>
        <strain evidence="5 6">AF28-26</strain>
    </source>
</reference>
<organism evidence="5 6">
    <name type="scientific">[Clostridium] leptum</name>
    <dbReference type="NCBI Taxonomy" id="1535"/>
    <lineage>
        <taxon>Bacteria</taxon>
        <taxon>Bacillati</taxon>
        <taxon>Bacillota</taxon>
        <taxon>Clostridia</taxon>
        <taxon>Eubacteriales</taxon>
        <taxon>Oscillospiraceae</taxon>
        <taxon>Oscillospiraceae incertae sedis</taxon>
    </lineage>
</organism>
<dbReference type="SUPFAM" id="SSF46689">
    <property type="entry name" value="Homeodomain-like"/>
    <property type="match status" value="1"/>
</dbReference>
<keyword evidence="1" id="KW-0805">Transcription regulation</keyword>
<dbReference type="PROSITE" id="PS01124">
    <property type="entry name" value="HTH_ARAC_FAMILY_2"/>
    <property type="match status" value="1"/>
</dbReference>
<dbReference type="Pfam" id="PF12833">
    <property type="entry name" value="HTH_18"/>
    <property type="match status" value="1"/>
</dbReference>
<comment type="caution">
    <text evidence="5">The sequence shown here is derived from an EMBL/GenBank/DDBJ whole genome shotgun (WGS) entry which is preliminary data.</text>
</comment>
<accession>A0A412AXF4</accession>
<dbReference type="InterPro" id="IPR018771">
    <property type="entry name" value="PocR_dom"/>
</dbReference>